<dbReference type="Pfam" id="PF23593">
    <property type="entry name" value="HEAT_ATR"/>
    <property type="match status" value="1"/>
</dbReference>
<dbReference type="InterPro" id="IPR011009">
    <property type="entry name" value="Kinase-like_dom_sf"/>
</dbReference>
<evidence type="ECO:0000259" key="16">
    <source>
        <dbReference type="PROSITE" id="PS51190"/>
    </source>
</evidence>
<dbReference type="Pfam" id="PF02260">
    <property type="entry name" value="FATC"/>
    <property type="match status" value="1"/>
</dbReference>
<dbReference type="PROSITE" id="PS51190">
    <property type="entry name" value="FATC"/>
    <property type="match status" value="1"/>
</dbReference>
<comment type="catalytic activity">
    <reaction evidence="13">
        <text>L-seryl-[protein] + ATP = O-phospho-L-seryl-[protein] + ADP + H(+)</text>
        <dbReference type="Rhea" id="RHEA:17989"/>
        <dbReference type="Rhea" id="RHEA-COMP:9863"/>
        <dbReference type="Rhea" id="RHEA-COMP:11604"/>
        <dbReference type="ChEBI" id="CHEBI:15378"/>
        <dbReference type="ChEBI" id="CHEBI:29999"/>
        <dbReference type="ChEBI" id="CHEBI:30616"/>
        <dbReference type="ChEBI" id="CHEBI:83421"/>
        <dbReference type="ChEBI" id="CHEBI:456216"/>
        <dbReference type="EC" id="2.7.11.1"/>
    </reaction>
</comment>
<evidence type="ECO:0000259" key="14">
    <source>
        <dbReference type="PROSITE" id="PS50290"/>
    </source>
</evidence>
<sequence length="1898" mass="213833">MEQGRVALAKDIGNLACCLVHPEAECTPGFTPKHGYLILTTCSHVLEMLLEGPLGKEVTPAVHQAVLESMWQCLKHHQSGLSASALSTPHSLCAKGLMDDRRHIRLVAGHVATELIRLYQTSENDKATLLMDSVLRGLKRPDTHKETALLVLGYIAKVAVGQVLGRAICSIFSQIGKSNHAIRGTAYLQLMQLAKYYKKSHYDFLAPYMNQIADFTMSRVTSDPALLGELCRFILMGVPDFIRHMLPQILPKYIIQKNRPVLDYIETALGERISTLVLGLAAVLLARTFLLRDAAAIDEALSFTLDLLNENTGQQRVTLESLILSCDVPLLTELVIALHDGDPEIQSLVFDGFRRVQVATSRSPSRKTRSPNQEVATKEFVTANMLAIMMRLSELLHDMYGKKDVETKRRIICGISPFISYVGNAISGIGLQTMALLQAMLGFPPLVSVTLGTWKVFLQTLRPSDLGLYIGVTSAAFLASWEQFTRDQRTVAKESLEYIVIECGDKVGSHLDEIADLRRYQELQTVSARLSELRSDETPETQLRRILNRTSNENYAVACQAMEELKSFMLSKHSGFIHDLASGDAFSPLVSEIVSKLMAAGARDDDNAEPLRLLAYHCLGIFGAVDPDRFELPSGDEHATLFSNFNDEDQAVAFALYLISDVLVGVFRSASDLNYQTQVAYVLQELLKFCKFTPNILSSAPPSSVTLRVRRRWESLPKHVVETVAPFLESKYHKKNQLEIRDSGVVYLVQATYREWIQQWTAYLLDKAVGTHVNSIFPLFHWIIVHKDASIAHRLLPHLILNLMIFGPEEEVDLVRREILTVLQDQVNPDGKSTNDKRFLSTQAIFMLMDHLNKWVRLVRQEAASKKSEGGTRRGRVYGGDETEQRLLRVDSILSSIPRELVARAAFQCKAFARSLMSFEGQIFDLKANDATEADLQPYYEHLHKIYANIDEPDGMEGISALVLSPSLEHKIRQHESTGRWTSAQSCWEVKLQSNPNNLDYHIGLLHCLRNLGHYDTLRTHVKGVLTRNPEWEPALIDFQVESAWVLGDWQEVQTCVDRTEADTSHTVIARVLLAYHNGEPPVAALASARKLLGAPITAAGVRGYRSCYQSILNLHMLQEVDLISSVSTAPPPRPLRELSGALDARLEATLPAFRVREPILSMRRTAFGINGDQEKDDDNVIGLTWLDSSKIARKAGHWQTAYGAMLQAQRRAAPYWFLESAKLTKSTGEPLRALSELEHALHSSSHADDQEHRKSKAKALVIRARWMNESERYQPNEILKAFQAGAEILTIWESGHFHLGHFQDECFKMLPKSDLRTRGSRMNLNTIRFYSKAIKAGSKYVYQTVPRLLTLWLDSGEDDPDLKVESNLKINQEVSKAIEVIPTYKWFPAFPQMASRVGHGSNEVYKLLANLISRIIGEYPKQALWLFISVVKSTKQTRATRGKKLLDRLKLDPRYRNTEVPSLIEDSLTMTNELLNLCDYPIKDDRKTLNMQQVFSGLFKLAPSRIIIPLQESLTANFPPTSSSESTHQPFPVDAPTFEFLYDEIEVMRSLAKPRKITIRGSNGQTYVFLGKPKDDLRKDARLMDFNGMINKLLKANSESRRRKLYIRTYGVVTLNEECGFIQWVSHTVPVRNVLVKMYEQRGIHGGWCSDLAQAFGRIRGIESSKVIAEIFQTEILKQFPPVFHVWFLETFPEPSVWLSSRLAYSRTAAVMSIIGFILGLGDRHLENILMDSHTGDVVHVDFNCLFEKGKTLETPERVPFRLTHNIADALGVTGPEGLFRIACEITLQILRTNKDCLMSVLDAFIHDPLMEWEDEKRRLDRKSKQGNNNVKALTDLKVLAKNALDPIEKKLSGIYTSNGIGHPREISTNNLVQMVIQEATDPANLGRMYPGWAPHL</sequence>
<dbReference type="Pfam" id="PF00454">
    <property type="entry name" value="PI3_PI4_kinase"/>
    <property type="match status" value="1"/>
</dbReference>
<dbReference type="InterPro" id="IPR011990">
    <property type="entry name" value="TPR-like_helical_dom_sf"/>
</dbReference>
<dbReference type="PANTHER" id="PTHR11139">
    <property type="entry name" value="ATAXIA TELANGIECTASIA MUTATED ATM -RELATED"/>
    <property type="match status" value="1"/>
</dbReference>
<dbReference type="Gene3D" id="1.10.1070.11">
    <property type="entry name" value="Phosphatidylinositol 3-/4-kinase, catalytic domain"/>
    <property type="match status" value="1"/>
</dbReference>
<dbReference type="GO" id="GO:0005694">
    <property type="term" value="C:chromosome"/>
    <property type="evidence" value="ECO:0007669"/>
    <property type="project" value="TreeGrafter"/>
</dbReference>
<evidence type="ECO:0000256" key="6">
    <source>
        <dbReference type="ARBA" id="ARBA00022741"/>
    </source>
</evidence>
<name>A0A9P6H947_9AGAM</name>
<dbReference type="GO" id="GO:0004674">
    <property type="term" value="F:protein serine/threonine kinase activity"/>
    <property type="evidence" value="ECO:0007669"/>
    <property type="project" value="UniProtKB-KW"/>
</dbReference>
<keyword evidence="6" id="KW-0547">Nucleotide-binding</keyword>
<dbReference type="InterPro" id="IPR018936">
    <property type="entry name" value="PI3/4_kinase_CS"/>
</dbReference>
<dbReference type="InterPro" id="IPR056802">
    <property type="entry name" value="ATR-like_M-HEAT"/>
</dbReference>
<dbReference type="InterPro" id="IPR036940">
    <property type="entry name" value="PI3/4_kinase_cat_sf"/>
</dbReference>
<reference evidence="17" key="2">
    <citation type="submission" date="2020-11" db="EMBL/GenBank/DDBJ databases">
        <authorList>
            <consortium name="DOE Joint Genome Institute"/>
            <person name="Kuo A."/>
            <person name="Miyauchi S."/>
            <person name="Kiss E."/>
            <person name="Drula E."/>
            <person name="Kohler A."/>
            <person name="Sanchez-Garcia M."/>
            <person name="Andreopoulos B."/>
            <person name="Barry K.W."/>
            <person name="Bonito G."/>
            <person name="Buee M."/>
            <person name="Carver A."/>
            <person name="Chen C."/>
            <person name="Cichocki N."/>
            <person name="Clum A."/>
            <person name="Culley D."/>
            <person name="Crous P.W."/>
            <person name="Fauchery L."/>
            <person name="Girlanda M."/>
            <person name="Hayes R."/>
            <person name="Keri Z."/>
            <person name="Labutti K."/>
            <person name="Lipzen A."/>
            <person name="Lombard V."/>
            <person name="Magnuson J."/>
            <person name="Maillard F."/>
            <person name="Morin E."/>
            <person name="Murat C."/>
            <person name="Nolan M."/>
            <person name="Ohm R."/>
            <person name="Pangilinan J."/>
            <person name="Pereira M."/>
            <person name="Perotto S."/>
            <person name="Peter M."/>
            <person name="Riley R."/>
            <person name="Sitrit Y."/>
            <person name="Stielow B."/>
            <person name="Szollosi G."/>
            <person name="Zifcakova L."/>
            <person name="Stursova M."/>
            <person name="Spatafora J.W."/>
            <person name="Tedersoo L."/>
            <person name="Vaario L.-M."/>
            <person name="Yamada A."/>
            <person name="Yan M."/>
            <person name="Wang P."/>
            <person name="Xu J."/>
            <person name="Bruns T."/>
            <person name="Baldrian P."/>
            <person name="Vilgalys R."/>
            <person name="Henrissat B."/>
            <person name="Grigoriev I.V."/>
            <person name="Hibbett D."/>
            <person name="Nagy L.G."/>
            <person name="Martin F.M."/>
        </authorList>
    </citation>
    <scope>NUCLEOTIDE SEQUENCE</scope>
    <source>
        <strain evidence="17">UH-Tt-Lm1</strain>
    </source>
</reference>
<dbReference type="EMBL" id="WIUZ02000012">
    <property type="protein sequence ID" value="KAF9782232.1"/>
    <property type="molecule type" value="Genomic_DNA"/>
</dbReference>
<dbReference type="GO" id="GO:0005634">
    <property type="term" value="C:nucleus"/>
    <property type="evidence" value="ECO:0007669"/>
    <property type="project" value="UniProtKB-SubCell"/>
</dbReference>
<dbReference type="EC" id="2.7.11.1" evidence="3"/>
<dbReference type="SMART" id="SM00802">
    <property type="entry name" value="UME"/>
    <property type="match status" value="1"/>
</dbReference>
<dbReference type="InterPro" id="IPR003152">
    <property type="entry name" value="FATC_dom"/>
</dbReference>
<dbReference type="OrthoDB" id="381190at2759"/>
<comment type="similarity">
    <text evidence="2">Belongs to the PI3/PI4-kinase family. ATM subfamily.</text>
</comment>
<keyword evidence="9" id="KW-0067">ATP-binding</keyword>
<keyword evidence="8" id="KW-0418">Kinase</keyword>
<evidence type="ECO:0000256" key="5">
    <source>
        <dbReference type="ARBA" id="ARBA00022679"/>
    </source>
</evidence>
<feature type="domain" description="FATC" evidence="16">
    <location>
        <begin position="1866"/>
        <end position="1898"/>
    </location>
</feature>
<evidence type="ECO:0000256" key="7">
    <source>
        <dbReference type="ARBA" id="ARBA00022763"/>
    </source>
</evidence>
<keyword evidence="11" id="KW-0539">Nucleus</keyword>
<protein>
    <recommendedName>
        <fullName evidence="3">non-specific serine/threonine protein kinase</fullName>
        <ecNumber evidence="3">2.7.11.1</ecNumber>
    </recommendedName>
</protein>
<dbReference type="InterPro" id="IPR014009">
    <property type="entry name" value="PIK_FAT"/>
</dbReference>
<keyword evidence="10" id="KW-0234">DNA repair</keyword>
<dbReference type="Pfam" id="PF25030">
    <property type="entry name" value="M-HEAT_ATR"/>
    <property type="match status" value="1"/>
</dbReference>
<evidence type="ECO:0000256" key="3">
    <source>
        <dbReference type="ARBA" id="ARBA00012513"/>
    </source>
</evidence>
<accession>A0A9P6H947</accession>
<feature type="domain" description="PI3K/PI4K catalytic" evidence="14">
    <location>
        <begin position="1542"/>
        <end position="1854"/>
    </location>
</feature>
<dbReference type="PROSITE" id="PS51189">
    <property type="entry name" value="FAT"/>
    <property type="match status" value="1"/>
</dbReference>
<dbReference type="SMART" id="SM00146">
    <property type="entry name" value="PI3Kc"/>
    <property type="match status" value="1"/>
</dbReference>
<gene>
    <name evidence="17" type="ORF">BJ322DRAFT_1010267</name>
</gene>
<dbReference type="Pfam" id="PF02259">
    <property type="entry name" value="FAT"/>
    <property type="match status" value="1"/>
</dbReference>
<dbReference type="Proteomes" id="UP000736335">
    <property type="component" value="Unassembled WGS sequence"/>
</dbReference>
<dbReference type="GO" id="GO:0006281">
    <property type="term" value="P:DNA repair"/>
    <property type="evidence" value="ECO:0007669"/>
    <property type="project" value="UniProtKB-KW"/>
</dbReference>
<evidence type="ECO:0000256" key="11">
    <source>
        <dbReference type="ARBA" id="ARBA00023242"/>
    </source>
</evidence>
<evidence type="ECO:0000256" key="12">
    <source>
        <dbReference type="ARBA" id="ARBA00047899"/>
    </source>
</evidence>
<dbReference type="PANTHER" id="PTHR11139:SF125">
    <property type="entry name" value="SERINE_THREONINE-PROTEIN KINASE MEC1"/>
    <property type="match status" value="1"/>
</dbReference>
<comment type="subcellular location">
    <subcellularLocation>
        <location evidence="1">Nucleus</location>
    </subcellularLocation>
</comment>
<dbReference type="Gene3D" id="3.30.1010.10">
    <property type="entry name" value="Phosphatidylinositol 3-kinase Catalytic Subunit, Chain A, domain 4"/>
    <property type="match status" value="1"/>
</dbReference>
<organism evidence="17 18">
    <name type="scientific">Thelephora terrestris</name>
    <dbReference type="NCBI Taxonomy" id="56493"/>
    <lineage>
        <taxon>Eukaryota</taxon>
        <taxon>Fungi</taxon>
        <taxon>Dikarya</taxon>
        <taxon>Basidiomycota</taxon>
        <taxon>Agaricomycotina</taxon>
        <taxon>Agaricomycetes</taxon>
        <taxon>Thelephorales</taxon>
        <taxon>Thelephoraceae</taxon>
        <taxon>Thelephora</taxon>
    </lineage>
</organism>
<evidence type="ECO:0000259" key="15">
    <source>
        <dbReference type="PROSITE" id="PS51189"/>
    </source>
</evidence>
<dbReference type="InterPro" id="IPR016024">
    <property type="entry name" value="ARM-type_fold"/>
</dbReference>
<comment type="caution">
    <text evidence="17">The sequence shown here is derived from an EMBL/GenBank/DDBJ whole genome shotgun (WGS) entry which is preliminary data.</text>
</comment>
<evidence type="ECO:0000313" key="18">
    <source>
        <dbReference type="Proteomes" id="UP000736335"/>
    </source>
</evidence>
<dbReference type="InterPro" id="IPR011989">
    <property type="entry name" value="ARM-like"/>
</dbReference>
<evidence type="ECO:0000256" key="4">
    <source>
        <dbReference type="ARBA" id="ARBA00022527"/>
    </source>
</evidence>
<evidence type="ECO:0000313" key="17">
    <source>
        <dbReference type="EMBL" id="KAF9782232.1"/>
    </source>
</evidence>
<dbReference type="GO" id="GO:0000077">
    <property type="term" value="P:DNA damage checkpoint signaling"/>
    <property type="evidence" value="ECO:0007669"/>
    <property type="project" value="TreeGrafter"/>
</dbReference>
<dbReference type="GO" id="GO:0000723">
    <property type="term" value="P:telomere maintenance"/>
    <property type="evidence" value="ECO:0007669"/>
    <property type="project" value="TreeGrafter"/>
</dbReference>
<evidence type="ECO:0000256" key="8">
    <source>
        <dbReference type="ARBA" id="ARBA00022777"/>
    </source>
</evidence>
<dbReference type="Gene3D" id="1.25.10.10">
    <property type="entry name" value="Leucine-rich Repeat Variant"/>
    <property type="match status" value="1"/>
</dbReference>
<feature type="domain" description="FAT" evidence="15">
    <location>
        <begin position="901"/>
        <end position="1434"/>
    </location>
</feature>
<dbReference type="PROSITE" id="PS50290">
    <property type="entry name" value="PI3_4_KINASE_3"/>
    <property type="match status" value="1"/>
</dbReference>
<keyword evidence="18" id="KW-1185">Reference proteome</keyword>
<dbReference type="InterPro" id="IPR050517">
    <property type="entry name" value="DDR_Repair_Kinase"/>
</dbReference>
<proteinExistence type="inferred from homology"/>
<evidence type="ECO:0000256" key="2">
    <source>
        <dbReference type="ARBA" id="ARBA00010769"/>
    </source>
</evidence>
<dbReference type="InterPro" id="IPR000403">
    <property type="entry name" value="PI3/4_kinase_cat_dom"/>
</dbReference>
<dbReference type="PROSITE" id="PS00916">
    <property type="entry name" value="PI3_4_KINASE_2"/>
    <property type="match status" value="1"/>
</dbReference>
<evidence type="ECO:0000256" key="9">
    <source>
        <dbReference type="ARBA" id="ARBA00022840"/>
    </source>
</evidence>
<dbReference type="SMART" id="SM01343">
    <property type="entry name" value="FATC"/>
    <property type="match status" value="1"/>
</dbReference>
<dbReference type="CDD" id="cd00892">
    <property type="entry name" value="PIKKc_ATR"/>
    <property type="match status" value="1"/>
</dbReference>
<dbReference type="SUPFAM" id="SSF56112">
    <property type="entry name" value="Protein kinase-like (PK-like)"/>
    <property type="match status" value="1"/>
</dbReference>
<comment type="catalytic activity">
    <reaction evidence="12">
        <text>L-threonyl-[protein] + ATP = O-phospho-L-threonyl-[protein] + ADP + H(+)</text>
        <dbReference type="Rhea" id="RHEA:46608"/>
        <dbReference type="Rhea" id="RHEA-COMP:11060"/>
        <dbReference type="Rhea" id="RHEA-COMP:11605"/>
        <dbReference type="ChEBI" id="CHEBI:15378"/>
        <dbReference type="ChEBI" id="CHEBI:30013"/>
        <dbReference type="ChEBI" id="CHEBI:30616"/>
        <dbReference type="ChEBI" id="CHEBI:61977"/>
        <dbReference type="ChEBI" id="CHEBI:456216"/>
        <dbReference type="EC" id="2.7.11.1"/>
    </reaction>
</comment>
<dbReference type="Pfam" id="PF08064">
    <property type="entry name" value="UME"/>
    <property type="match status" value="1"/>
</dbReference>
<dbReference type="SUPFAM" id="SSF48371">
    <property type="entry name" value="ARM repeat"/>
    <property type="match status" value="1"/>
</dbReference>
<keyword evidence="7" id="KW-0227">DNA damage</keyword>
<evidence type="ECO:0000256" key="13">
    <source>
        <dbReference type="ARBA" id="ARBA00048679"/>
    </source>
</evidence>
<keyword evidence="5" id="KW-0808">Transferase</keyword>
<dbReference type="Gene3D" id="1.25.40.10">
    <property type="entry name" value="Tetratricopeptide repeat domain"/>
    <property type="match status" value="1"/>
</dbReference>
<evidence type="ECO:0000256" key="10">
    <source>
        <dbReference type="ARBA" id="ARBA00023204"/>
    </source>
</evidence>
<dbReference type="InterPro" id="IPR012993">
    <property type="entry name" value="UME"/>
</dbReference>
<keyword evidence="4" id="KW-0723">Serine/threonine-protein kinase</keyword>
<evidence type="ECO:0000256" key="1">
    <source>
        <dbReference type="ARBA" id="ARBA00004123"/>
    </source>
</evidence>
<dbReference type="InterPro" id="IPR003151">
    <property type="entry name" value="PIK-rel_kinase_FAT"/>
</dbReference>
<reference evidence="17" key="1">
    <citation type="journal article" date="2020" name="Nat. Commun.">
        <title>Large-scale genome sequencing of mycorrhizal fungi provides insights into the early evolution of symbiotic traits.</title>
        <authorList>
            <person name="Miyauchi S."/>
            <person name="Kiss E."/>
            <person name="Kuo A."/>
            <person name="Drula E."/>
            <person name="Kohler A."/>
            <person name="Sanchez-Garcia M."/>
            <person name="Morin E."/>
            <person name="Andreopoulos B."/>
            <person name="Barry K.W."/>
            <person name="Bonito G."/>
            <person name="Buee M."/>
            <person name="Carver A."/>
            <person name="Chen C."/>
            <person name="Cichocki N."/>
            <person name="Clum A."/>
            <person name="Culley D."/>
            <person name="Crous P.W."/>
            <person name="Fauchery L."/>
            <person name="Girlanda M."/>
            <person name="Hayes R.D."/>
            <person name="Keri Z."/>
            <person name="LaButti K."/>
            <person name="Lipzen A."/>
            <person name="Lombard V."/>
            <person name="Magnuson J."/>
            <person name="Maillard F."/>
            <person name="Murat C."/>
            <person name="Nolan M."/>
            <person name="Ohm R.A."/>
            <person name="Pangilinan J."/>
            <person name="Pereira M.F."/>
            <person name="Perotto S."/>
            <person name="Peter M."/>
            <person name="Pfister S."/>
            <person name="Riley R."/>
            <person name="Sitrit Y."/>
            <person name="Stielow J.B."/>
            <person name="Szollosi G."/>
            <person name="Zifcakova L."/>
            <person name="Stursova M."/>
            <person name="Spatafora J.W."/>
            <person name="Tedersoo L."/>
            <person name="Vaario L.M."/>
            <person name="Yamada A."/>
            <person name="Yan M."/>
            <person name="Wang P."/>
            <person name="Xu J."/>
            <person name="Bruns T."/>
            <person name="Baldrian P."/>
            <person name="Vilgalys R."/>
            <person name="Dunand C."/>
            <person name="Henrissat B."/>
            <person name="Grigoriev I.V."/>
            <person name="Hibbett D."/>
            <person name="Nagy L.G."/>
            <person name="Martin F.M."/>
        </authorList>
    </citation>
    <scope>NUCLEOTIDE SEQUENCE</scope>
    <source>
        <strain evidence="17">UH-Tt-Lm1</strain>
    </source>
</reference>
<dbReference type="GO" id="GO:0005524">
    <property type="term" value="F:ATP binding"/>
    <property type="evidence" value="ECO:0007669"/>
    <property type="project" value="UniProtKB-KW"/>
</dbReference>
<dbReference type="InterPro" id="IPR057564">
    <property type="entry name" value="HEAT_ATR"/>
</dbReference>